<dbReference type="SUPFAM" id="SSF48179">
    <property type="entry name" value="6-phosphogluconate dehydrogenase C-terminal domain-like"/>
    <property type="match status" value="1"/>
</dbReference>
<sequence>MPQPKFAFVGFGEAAQCFAKHLASQAGPQIVAFCQGKTNAPPYSQSFRAVAADCGVMLVDRLEDLSEADVIFSAVVVAVAAETGEAISSIVRPGCLVVDINAATPRAKKKVAEAVEARGAVFADANLMGAVDLYGAAVTLYSSGSGAERFAEIFNPLGFRIEVAGPEAGTAAAVKMLRSVVTKGMEALLVEALTAATLAGVRDETMRGICTSMDATTFSKFLDMCVRSDVLHAERRAVEMDGVAAGLRELGFDPLMTTATTERLRASARLELRDEFARRSGYSAGEVLDRYAHKLSAS</sequence>
<dbReference type="InterPro" id="IPR015814">
    <property type="entry name" value="Pgluconate_DH_NAD-bd_C"/>
</dbReference>
<dbReference type="EMBL" id="JAATTO010000021">
    <property type="protein sequence ID" value="MBC9979798.1"/>
    <property type="molecule type" value="Genomic_DNA"/>
</dbReference>
<feature type="domain" description="Phosphogluconate dehydrogenase NAD-binding putative C-terminal" evidence="1">
    <location>
        <begin position="196"/>
        <end position="266"/>
    </location>
</feature>
<dbReference type="InterPro" id="IPR036291">
    <property type="entry name" value="NAD(P)-bd_dom_sf"/>
</dbReference>
<evidence type="ECO:0000259" key="1">
    <source>
        <dbReference type="Pfam" id="PF09130"/>
    </source>
</evidence>
<evidence type="ECO:0000313" key="3">
    <source>
        <dbReference type="Proteomes" id="UP000639516"/>
    </source>
</evidence>
<dbReference type="SUPFAM" id="SSF51735">
    <property type="entry name" value="NAD(P)-binding Rossmann-fold domains"/>
    <property type="match status" value="1"/>
</dbReference>
<gene>
    <name evidence="2" type="ORF">HA482_16485</name>
</gene>
<dbReference type="Gene3D" id="1.10.1040.10">
    <property type="entry name" value="N-(1-d-carboxylethyl)-l-norvaline Dehydrogenase, domain 2"/>
    <property type="match status" value="1"/>
</dbReference>
<protein>
    <submittedName>
        <fullName evidence="2">NAD(P)-dependent oxidoreductase</fullName>
    </submittedName>
</protein>
<evidence type="ECO:0000313" key="2">
    <source>
        <dbReference type="EMBL" id="MBC9979798.1"/>
    </source>
</evidence>
<dbReference type="Proteomes" id="UP000639516">
    <property type="component" value="Unassembled WGS sequence"/>
</dbReference>
<organism evidence="2 3">
    <name type="scientific">Bradyrhizobium campsiandrae</name>
    <dbReference type="NCBI Taxonomy" id="1729892"/>
    <lineage>
        <taxon>Bacteria</taxon>
        <taxon>Pseudomonadati</taxon>
        <taxon>Pseudomonadota</taxon>
        <taxon>Alphaproteobacteria</taxon>
        <taxon>Hyphomicrobiales</taxon>
        <taxon>Nitrobacteraceae</taxon>
        <taxon>Bradyrhizobium</taxon>
    </lineage>
</organism>
<reference evidence="2 3" key="1">
    <citation type="journal article" date="2020" name="Arch. Microbiol.">
        <title>Bradyrhizobium campsiandrae sp. nov., a nitrogen-fixing bacterial strain isolated from a native leguminous tree from the Amazon adapted to flooded conditions.</title>
        <authorList>
            <person name="Cabral Michel D."/>
            <person name="Martins da Costa E."/>
            <person name="Azarias Guimaraes A."/>
            <person name="Soares de Carvalho T."/>
            <person name="Santos de Castro Caputo P."/>
            <person name="Willems A."/>
            <person name="de Souza Moreira F.M."/>
        </authorList>
    </citation>
    <scope>NUCLEOTIDE SEQUENCE [LARGE SCALE GENOMIC DNA]</scope>
    <source>
        <strain evidence="3">INPA 384B</strain>
    </source>
</reference>
<accession>A0ABR7U8B0</accession>
<dbReference type="Gene3D" id="3.40.50.720">
    <property type="entry name" value="NAD(P)-binding Rossmann-like Domain"/>
    <property type="match status" value="1"/>
</dbReference>
<dbReference type="RefSeq" id="WP_188106753.1">
    <property type="nucleotide sequence ID" value="NZ_JAANIH010000062.1"/>
</dbReference>
<proteinExistence type="predicted"/>
<comment type="caution">
    <text evidence="2">The sequence shown here is derived from an EMBL/GenBank/DDBJ whole genome shotgun (WGS) entry which is preliminary data.</text>
</comment>
<dbReference type="InterPro" id="IPR008927">
    <property type="entry name" value="6-PGluconate_DH-like_C_sf"/>
</dbReference>
<dbReference type="InterPro" id="IPR013328">
    <property type="entry name" value="6PGD_dom2"/>
</dbReference>
<name>A0ABR7U8B0_9BRAD</name>
<keyword evidence="3" id="KW-1185">Reference proteome</keyword>
<dbReference type="Pfam" id="PF09130">
    <property type="entry name" value="DUF1932"/>
    <property type="match status" value="1"/>
</dbReference>